<organism evidence="6 7">
    <name type="scientific">Endocarpon pusillum</name>
    <dbReference type="NCBI Taxonomy" id="364733"/>
    <lineage>
        <taxon>Eukaryota</taxon>
        <taxon>Fungi</taxon>
        <taxon>Dikarya</taxon>
        <taxon>Ascomycota</taxon>
        <taxon>Pezizomycotina</taxon>
        <taxon>Eurotiomycetes</taxon>
        <taxon>Chaetothyriomycetidae</taxon>
        <taxon>Verrucariales</taxon>
        <taxon>Verrucariaceae</taxon>
        <taxon>Endocarpon</taxon>
    </lineage>
</organism>
<dbReference type="OrthoDB" id="4521223at2759"/>
<comment type="caution">
    <text evidence="6">The sequence shown here is derived from an EMBL/GenBank/DDBJ whole genome shotgun (WGS) entry which is preliminary data.</text>
</comment>
<evidence type="ECO:0000313" key="7">
    <source>
        <dbReference type="Proteomes" id="UP000606974"/>
    </source>
</evidence>
<keyword evidence="3 5" id="KW-1133">Transmembrane helix</keyword>
<sequence length="295" mass="31978">MADDYIVCTLSTCPLEESIFSYQPSLAANASFLALFAVTGIVHTIQGILSHKRAFWIAAVLGCIAEVVGYAGRIISHHNPFSQNGFLIQICCLTIAPAFFSAAIYFTLGDIVTAVSLRSSRVKPRGYAAIFIPCDVVSLILQGTGGGMASVSSQNGEDPATGTNIMVAGLSFQVASMTLFILLALEYMLRVRRIEGKEASRLPVSKNKLWLFVGFFSLAVICIFIRCVYRVIELSEGWDGHLIKNERIFIVLEGVMVLLAVYALHIGHPAFLGRGKAAATSTTETFPTVTEEAKR</sequence>
<evidence type="ECO:0000256" key="1">
    <source>
        <dbReference type="ARBA" id="ARBA00004141"/>
    </source>
</evidence>
<reference evidence="6" key="1">
    <citation type="submission" date="2020-02" db="EMBL/GenBank/DDBJ databases">
        <authorList>
            <person name="Palmer J.M."/>
        </authorList>
    </citation>
    <scope>NUCLEOTIDE SEQUENCE</scope>
    <source>
        <strain evidence="6">EPUS1.4</strain>
        <tissue evidence="6">Thallus</tissue>
    </source>
</reference>
<evidence type="ECO:0000313" key="6">
    <source>
        <dbReference type="EMBL" id="KAF7514047.1"/>
    </source>
</evidence>
<feature type="transmembrane region" description="Helical" evidence="5">
    <location>
        <begin position="127"/>
        <end position="145"/>
    </location>
</feature>
<feature type="transmembrane region" description="Helical" evidence="5">
    <location>
        <begin position="54"/>
        <end position="74"/>
    </location>
</feature>
<dbReference type="AlphaFoldDB" id="A0A8H7E9C5"/>
<dbReference type="Pfam" id="PF04479">
    <property type="entry name" value="RTA1"/>
    <property type="match status" value="1"/>
</dbReference>
<dbReference type="EMBL" id="JAACFV010000002">
    <property type="protein sequence ID" value="KAF7514047.1"/>
    <property type="molecule type" value="Genomic_DNA"/>
</dbReference>
<evidence type="ECO:0000256" key="2">
    <source>
        <dbReference type="ARBA" id="ARBA00022692"/>
    </source>
</evidence>
<evidence type="ECO:0000256" key="3">
    <source>
        <dbReference type="ARBA" id="ARBA00022989"/>
    </source>
</evidence>
<gene>
    <name evidence="6" type="ORF">GJ744_004372</name>
</gene>
<dbReference type="PANTHER" id="PTHR31465">
    <property type="entry name" value="PROTEIN RTA1-RELATED"/>
    <property type="match status" value="1"/>
</dbReference>
<dbReference type="InterPro" id="IPR007568">
    <property type="entry name" value="RTA1"/>
</dbReference>
<dbReference type="GO" id="GO:0000324">
    <property type="term" value="C:fungal-type vacuole"/>
    <property type="evidence" value="ECO:0007669"/>
    <property type="project" value="TreeGrafter"/>
</dbReference>
<proteinExistence type="predicted"/>
<dbReference type="Proteomes" id="UP000606974">
    <property type="component" value="Unassembled WGS sequence"/>
</dbReference>
<comment type="subcellular location">
    <subcellularLocation>
        <location evidence="1">Membrane</location>
        <topology evidence="1">Multi-pass membrane protein</topology>
    </subcellularLocation>
</comment>
<feature type="transmembrane region" description="Helical" evidence="5">
    <location>
        <begin position="86"/>
        <end position="106"/>
    </location>
</feature>
<evidence type="ECO:0000256" key="5">
    <source>
        <dbReference type="SAM" id="Phobius"/>
    </source>
</evidence>
<evidence type="ECO:0000256" key="4">
    <source>
        <dbReference type="ARBA" id="ARBA00023136"/>
    </source>
</evidence>
<feature type="transmembrane region" description="Helical" evidence="5">
    <location>
        <begin position="248"/>
        <end position="266"/>
    </location>
</feature>
<accession>A0A8H7E9C5</accession>
<keyword evidence="2 5" id="KW-0812">Transmembrane</keyword>
<keyword evidence="4 5" id="KW-0472">Membrane</keyword>
<keyword evidence="7" id="KW-1185">Reference proteome</keyword>
<feature type="transmembrane region" description="Helical" evidence="5">
    <location>
        <begin position="209"/>
        <end position="232"/>
    </location>
</feature>
<evidence type="ECO:0008006" key="8">
    <source>
        <dbReference type="Google" id="ProtNLM"/>
    </source>
</evidence>
<feature type="transmembrane region" description="Helical" evidence="5">
    <location>
        <begin position="165"/>
        <end position="189"/>
    </location>
</feature>
<dbReference type="PANTHER" id="PTHR31465:SF9">
    <property type="entry name" value="SPHINGOID LONG-CHAIN BASE TRANSPORTER RSB1"/>
    <property type="match status" value="1"/>
</dbReference>
<dbReference type="GO" id="GO:0005886">
    <property type="term" value="C:plasma membrane"/>
    <property type="evidence" value="ECO:0007669"/>
    <property type="project" value="TreeGrafter"/>
</dbReference>
<protein>
    <recommendedName>
        <fullName evidence="8">Sphingoid long-chain base transporter RSB1</fullName>
    </recommendedName>
</protein>
<name>A0A8H7E9C5_9EURO</name>
<feature type="transmembrane region" description="Helical" evidence="5">
    <location>
        <begin position="20"/>
        <end position="42"/>
    </location>
</feature>